<dbReference type="Proteomes" id="UP000321578">
    <property type="component" value="Unassembled WGS sequence"/>
</dbReference>
<dbReference type="GO" id="GO:0006310">
    <property type="term" value="P:DNA recombination"/>
    <property type="evidence" value="ECO:0007669"/>
    <property type="project" value="UniProtKB-UniRule"/>
</dbReference>
<sequence>MNENLDPTDENFTPEELEVEKKLRPLSFDDFTGQAQILENLQIFVQAANGRNEALDHTLFHGPPGLGKTTLAHILASELNVGIKVTSGPVLDKPGDLAGLLTNLDERDVLFIDEIHRLSPIVEEYLYSAMEDYKIDIMIESGPNARTVQINLNPFTLVGATTRSGLLTAPMRARFGIQSRLQYYNTELLTTIVERSASILNVPISMEAAVEIAGRSRGTPRIANALLRRVRDFAQIKGDGTIDIKIARFALEALNVDAYGLDEMDNKILATIIDKFKGGPVGITTLATSVSESAETIEEVYEPFLIQQGFIMRTPRGREVTELAYKHLGKIKGNVQSGLF</sequence>
<evidence type="ECO:0000256" key="3">
    <source>
        <dbReference type="ARBA" id="ARBA00022763"/>
    </source>
</evidence>
<feature type="binding site" evidence="9">
    <location>
        <position position="65"/>
    </location>
    <ligand>
        <name>ATP</name>
        <dbReference type="ChEBI" id="CHEBI:30616"/>
    </ligand>
</feature>
<keyword evidence="4 9" id="KW-0378">Hydrolase</keyword>
<feature type="region of interest" description="Head domain (RuvB-H)" evidence="9">
    <location>
        <begin position="258"/>
        <end position="340"/>
    </location>
</feature>
<accession>A0A5C6ZGT7</accession>
<dbReference type="OrthoDB" id="9804478at2"/>
<dbReference type="AlphaFoldDB" id="A0A5C6ZGT7"/>
<evidence type="ECO:0000256" key="8">
    <source>
        <dbReference type="ARBA" id="ARBA00023204"/>
    </source>
</evidence>
<dbReference type="SUPFAM" id="SSF52540">
    <property type="entry name" value="P-loop containing nucleoside triphosphate hydrolases"/>
    <property type="match status" value="1"/>
</dbReference>
<dbReference type="InterPro" id="IPR027417">
    <property type="entry name" value="P-loop_NTPase"/>
</dbReference>
<comment type="catalytic activity">
    <reaction evidence="9">
        <text>ATP + H2O = ADP + phosphate + H(+)</text>
        <dbReference type="Rhea" id="RHEA:13065"/>
        <dbReference type="ChEBI" id="CHEBI:15377"/>
        <dbReference type="ChEBI" id="CHEBI:15378"/>
        <dbReference type="ChEBI" id="CHEBI:30616"/>
        <dbReference type="ChEBI" id="CHEBI:43474"/>
        <dbReference type="ChEBI" id="CHEBI:456216"/>
    </reaction>
</comment>
<protein>
    <recommendedName>
        <fullName evidence="9">Holliday junction branch migration complex subunit RuvB</fullName>
        <ecNumber evidence="9">3.6.4.-</ecNumber>
    </recommendedName>
</protein>
<dbReference type="GO" id="GO:0009378">
    <property type="term" value="F:four-way junction helicase activity"/>
    <property type="evidence" value="ECO:0007669"/>
    <property type="project" value="InterPro"/>
</dbReference>
<feature type="binding site" evidence="9">
    <location>
        <position position="69"/>
    </location>
    <ligand>
        <name>Mg(2+)</name>
        <dbReference type="ChEBI" id="CHEBI:18420"/>
    </ligand>
</feature>
<dbReference type="Pfam" id="PF17864">
    <property type="entry name" value="AAA_lid_4"/>
    <property type="match status" value="1"/>
</dbReference>
<evidence type="ECO:0000256" key="6">
    <source>
        <dbReference type="ARBA" id="ARBA00023125"/>
    </source>
</evidence>
<feature type="binding site" evidence="9">
    <location>
        <position position="68"/>
    </location>
    <ligand>
        <name>ATP</name>
        <dbReference type="ChEBI" id="CHEBI:30616"/>
    </ligand>
</feature>
<dbReference type="InterPro" id="IPR008823">
    <property type="entry name" value="RuvB_wg_C"/>
</dbReference>
<feature type="binding site" evidence="9">
    <location>
        <position position="69"/>
    </location>
    <ligand>
        <name>ATP</name>
        <dbReference type="ChEBI" id="CHEBI:30616"/>
    </ligand>
</feature>
<comment type="similarity">
    <text evidence="9">Belongs to the RuvB family.</text>
</comment>
<feature type="binding site" evidence="9">
    <location>
        <position position="70"/>
    </location>
    <ligand>
        <name>ATP</name>
        <dbReference type="ChEBI" id="CHEBI:30616"/>
    </ligand>
</feature>
<dbReference type="NCBIfam" id="NF000868">
    <property type="entry name" value="PRK00080.1"/>
    <property type="match status" value="1"/>
</dbReference>
<keyword evidence="5 9" id="KW-0067">ATP-binding</keyword>
<dbReference type="SMART" id="SM00382">
    <property type="entry name" value="AAA"/>
    <property type="match status" value="1"/>
</dbReference>
<keyword evidence="7 9" id="KW-0233">DNA recombination</keyword>
<comment type="domain">
    <text evidence="9">Has 3 domains, the large (RuvB-L) and small ATPase (RuvB-S) domains and the C-terminal head (RuvB-H) domain. The head domain binds DNA, while the ATPase domains jointly bind ATP, ADP or are empty depending on the state of the subunit in the translocation cycle. During a single DNA translocation step the structure of each domain remains the same, but their relative positions change.</text>
</comment>
<organism evidence="11 12">
    <name type="scientific">Subsaximicrobium wynnwilliamsii</name>
    <dbReference type="NCBI Taxonomy" id="291179"/>
    <lineage>
        <taxon>Bacteria</taxon>
        <taxon>Pseudomonadati</taxon>
        <taxon>Bacteroidota</taxon>
        <taxon>Flavobacteriia</taxon>
        <taxon>Flavobacteriales</taxon>
        <taxon>Flavobacteriaceae</taxon>
        <taxon>Subsaximicrobium</taxon>
    </lineage>
</organism>
<evidence type="ECO:0000256" key="2">
    <source>
        <dbReference type="ARBA" id="ARBA00022741"/>
    </source>
</evidence>
<keyword evidence="8 9" id="KW-0234">DNA repair</keyword>
<feature type="binding site" evidence="9">
    <location>
        <position position="24"/>
    </location>
    <ligand>
        <name>ATP</name>
        <dbReference type="ChEBI" id="CHEBI:30616"/>
    </ligand>
</feature>
<dbReference type="InterPro" id="IPR036388">
    <property type="entry name" value="WH-like_DNA-bd_sf"/>
</dbReference>
<name>A0A5C6ZGT7_9FLAO</name>
<dbReference type="RefSeq" id="WP_147087291.1">
    <property type="nucleotide sequence ID" value="NZ_VORM01000016.1"/>
</dbReference>
<dbReference type="NCBIfam" id="TIGR00635">
    <property type="entry name" value="ruvB"/>
    <property type="match status" value="1"/>
</dbReference>
<dbReference type="InterPro" id="IPR004605">
    <property type="entry name" value="DNA_helicase_Holl-junc_RuvB"/>
</dbReference>
<dbReference type="Pfam" id="PF05491">
    <property type="entry name" value="WHD_RuvB"/>
    <property type="match status" value="1"/>
</dbReference>
<keyword evidence="6 9" id="KW-0238">DNA-binding</keyword>
<keyword evidence="11" id="KW-0347">Helicase</keyword>
<feature type="binding site" evidence="9">
    <location>
        <position position="184"/>
    </location>
    <ligand>
        <name>ATP</name>
        <dbReference type="ChEBI" id="CHEBI:30616"/>
    </ligand>
</feature>
<dbReference type="InterPro" id="IPR036390">
    <property type="entry name" value="WH_DNA-bd_sf"/>
</dbReference>
<evidence type="ECO:0000256" key="1">
    <source>
        <dbReference type="ARBA" id="ARBA00022490"/>
    </source>
</evidence>
<keyword evidence="1 9" id="KW-0963">Cytoplasm</keyword>
<dbReference type="PANTHER" id="PTHR42848">
    <property type="match status" value="1"/>
</dbReference>
<evidence type="ECO:0000256" key="9">
    <source>
        <dbReference type="HAMAP-Rule" id="MF_00016"/>
    </source>
</evidence>
<evidence type="ECO:0000256" key="5">
    <source>
        <dbReference type="ARBA" id="ARBA00022840"/>
    </source>
</evidence>
<dbReference type="Pfam" id="PF05496">
    <property type="entry name" value="RuvB_N"/>
    <property type="match status" value="1"/>
</dbReference>
<dbReference type="EMBL" id="VORO01000017">
    <property type="protein sequence ID" value="TXD88073.1"/>
    <property type="molecule type" value="Genomic_DNA"/>
</dbReference>
<dbReference type="SUPFAM" id="SSF46785">
    <property type="entry name" value="Winged helix' DNA-binding domain"/>
    <property type="match status" value="1"/>
</dbReference>
<dbReference type="GO" id="GO:0005737">
    <property type="term" value="C:cytoplasm"/>
    <property type="evidence" value="ECO:0007669"/>
    <property type="project" value="UniProtKB-SubCell"/>
</dbReference>
<feature type="domain" description="AAA+ ATPase" evidence="10">
    <location>
        <begin position="54"/>
        <end position="185"/>
    </location>
</feature>
<dbReference type="InterPro" id="IPR003593">
    <property type="entry name" value="AAA+_ATPase"/>
</dbReference>
<comment type="function">
    <text evidence="9">The RuvA-RuvB-RuvC complex processes Holliday junction (HJ) DNA during genetic recombination and DNA repair, while the RuvA-RuvB complex plays an important role in the rescue of blocked DNA replication forks via replication fork reversal (RFR). RuvA specifically binds to HJ cruciform DNA, conferring on it an open structure. The RuvB hexamer acts as an ATP-dependent pump, pulling dsDNA into and through the RuvAB complex. RuvB forms 2 homohexamers on either side of HJ DNA bound by 1 or 2 RuvA tetramers; 4 subunits per hexamer contact DNA at a time. Coordinated motions by a converter formed by DNA-disengaged RuvB subunits stimulates ATP hydrolysis and nucleotide exchange. Immobilization of the converter enables RuvB to convert the ATP-contained energy into a lever motion, pulling 2 nucleotides of DNA out of the RuvA tetramer per ATP hydrolyzed, thus driving DNA branch migration. The RuvB motors rotate together with the DNA substrate, which together with the progressing nucleotide cycle form the mechanistic basis for DNA recombination by continuous HJ branch migration. Branch migration allows RuvC to scan DNA until it finds its consensus sequence, where it cleaves and resolves cruciform DNA.</text>
</comment>
<feature type="region of interest" description="Small ATPAse domain (RuvB-S)" evidence="9">
    <location>
        <begin position="185"/>
        <end position="255"/>
    </location>
</feature>
<evidence type="ECO:0000313" key="12">
    <source>
        <dbReference type="Proteomes" id="UP000321578"/>
    </source>
</evidence>
<dbReference type="HAMAP" id="MF_00016">
    <property type="entry name" value="DNA_HJ_migration_RuvB"/>
    <property type="match status" value="1"/>
</dbReference>
<dbReference type="GO" id="GO:0000400">
    <property type="term" value="F:four-way junction DNA binding"/>
    <property type="evidence" value="ECO:0007669"/>
    <property type="project" value="UniProtKB-UniRule"/>
</dbReference>
<keyword evidence="2 9" id="KW-0547">Nucleotide-binding</keyword>
<comment type="subcellular location">
    <subcellularLocation>
        <location evidence="9">Cytoplasm</location>
    </subcellularLocation>
</comment>
<dbReference type="GO" id="GO:0016887">
    <property type="term" value="F:ATP hydrolysis activity"/>
    <property type="evidence" value="ECO:0007669"/>
    <property type="project" value="RHEA"/>
</dbReference>
<dbReference type="GO" id="GO:0048476">
    <property type="term" value="C:Holliday junction resolvase complex"/>
    <property type="evidence" value="ECO:0007669"/>
    <property type="project" value="UniProtKB-UniRule"/>
</dbReference>
<feature type="binding site" evidence="9">
    <location>
        <position position="23"/>
    </location>
    <ligand>
        <name>ATP</name>
        <dbReference type="ChEBI" id="CHEBI:30616"/>
    </ligand>
</feature>
<evidence type="ECO:0000313" key="11">
    <source>
        <dbReference type="EMBL" id="TXD88073.1"/>
    </source>
</evidence>
<dbReference type="InterPro" id="IPR041445">
    <property type="entry name" value="AAA_lid_4"/>
</dbReference>
<feature type="binding site" evidence="9">
    <location>
        <position position="313"/>
    </location>
    <ligand>
        <name>DNA</name>
        <dbReference type="ChEBI" id="CHEBI:16991"/>
    </ligand>
</feature>
<comment type="subunit">
    <text evidence="9">Homohexamer. Forms an RuvA(8)-RuvB(12)-Holliday junction (HJ) complex. HJ DNA is sandwiched between 2 RuvA tetramers; dsDNA enters through RuvA and exits via RuvB. An RuvB hexamer assembles on each DNA strand where it exits the tetramer. Each RuvB hexamer is contacted by two RuvA subunits (via domain III) on 2 adjacent RuvB subunits; this complex drives branch migration. In the full resolvosome a probable DNA-RuvA(4)-RuvB(12)-RuvC(2) complex forms which resolves the HJ.</text>
</comment>
<feature type="binding site" evidence="9">
    <location>
        <position position="318"/>
    </location>
    <ligand>
        <name>DNA</name>
        <dbReference type="ChEBI" id="CHEBI:16991"/>
    </ligand>
</feature>
<dbReference type="InterPro" id="IPR008824">
    <property type="entry name" value="RuvB-like_N"/>
</dbReference>
<feature type="binding site" evidence="9">
    <location>
        <position position="174"/>
    </location>
    <ligand>
        <name>ATP</name>
        <dbReference type="ChEBI" id="CHEBI:30616"/>
    </ligand>
</feature>
<dbReference type="GO" id="GO:0005524">
    <property type="term" value="F:ATP binding"/>
    <property type="evidence" value="ECO:0007669"/>
    <property type="project" value="UniProtKB-UniRule"/>
</dbReference>
<dbReference type="Gene3D" id="1.10.8.60">
    <property type="match status" value="1"/>
</dbReference>
<comment type="caution">
    <text evidence="9">Lacks conserved residue(s) required for the propagation of feature annotation.</text>
</comment>
<evidence type="ECO:0000256" key="7">
    <source>
        <dbReference type="ARBA" id="ARBA00023172"/>
    </source>
</evidence>
<keyword evidence="12" id="KW-1185">Reference proteome</keyword>
<dbReference type="Gene3D" id="3.40.50.300">
    <property type="entry name" value="P-loop containing nucleotide triphosphate hydrolases"/>
    <property type="match status" value="1"/>
</dbReference>
<keyword evidence="3 9" id="KW-0227">DNA damage</keyword>
<comment type="caution">
    <text evidence="11">The sequence shown here is derived from an EMBL/GenBank/DDBJ whole genome shotgun (WGS) entry which is preliminary data.</text>
</comment>
<dbReference type="EC" id="3.6.4.-" evidence="9"/>
<evidence type="ECO:0000259" key="10">
    <source>
        <dbReference type="SMART" id="SM00382"/>
    </source>
</evidence>
<reference evidence="11 12" key="1">
    <citation type="submission" date="2019-08" db="EMBL/GenBank/DDBJ databases">
        <title>Genomes of Subsaximicrobium wynnwilliamsii strains.</title>
        <authorList>
            <person name="Bowman J.P."/>
        </authorList>
    </citation>
    <scope>NUCLEOTIDE SEQUENCE [LARGE SCALE GENOMIC DNA]</scope>
    <source>
        <strain evidence="11 12">2-80-2</strain>
    </source>
</reference>
<proteinExistence type="inferred from homology"/>
<feature type="binding site" evidence="9">
    <location>
        <position position="221"/>
    </location>
    <ligand>
        <name>ATP</name>
        <dbReference type="ChEBI" id="CHEBI:30616"/>
    </ligand>
</feature>
<feature type="binding site" evidence="9">
    <location>
        <begin position="131"/>
        <end position="133"/>
    </location>
    <ligand>
        <name>ATP</name>
        <dbReference type="ChEBI" id="CHEBI:30616"/>
    </ligand>
</feature>
<dbReference type="PANTHER" id="PTHR42848:SF1">
    <property type="entry name" value="HOLLIDAY JUNCTION BRANCH MIGRATION COMPLEX SUBUNIT RUVB"/>
    <property type="match status" value="1"/>
</dbReference>
<dbReference type="Gene3D" id="1.10.10.10">
    <property type="entry name" value="Winged helix-like DNA-binding domain superfamily/Winged helix DNA-binding domain"/>
    <property type="match status" value="1"/>
</dbReference>
<gene>
    <name evidence="9 11" type="primary">ruvB</name>
    <name evidence="11" type="ORF">ESY86_14390</name>
</gene>
<dbReference type="CDD" id="cd00009">
    <property type="entry name" value="AAA"/>
    <property type="match status" value="1"/>
</dbReference>
<dbReference type="GO" id="GO:0006281">
    <property type="term" value="P:DNA repair"/>
    <property type="evidence" value="ECO:0007669"/>
    <property type="project" value="UniProtKB-UniRule"/>
</dbReference>
<evidence type="ECO:0000256" key="4">
    <source>
        <dbReference type="ARBA" id="ARBA00022801"/>
    </source>
</evidence>